<dbReference type="InterPro" id="IPR052518">
    <property type="entry name" value="CHR_Transporter"/>
</dbReference>
<evidence type="ECO:0000256" key="3">
    <source>
        <dbReference type="ARBA" id="ARBA00022475"/>
    </source>
</evidence>
<name>A0ABW5KN67_9SPHI</name>
<keyword evidence="9" id="KW-1185">Reference proteome</keyword>
<accession>A0ABW5KN67</accession>
<dbReference type="PANTHER" id="PTHR43663:SF1">
    <property type="entry name" value="CHROMATE TRANSPORTER"/>
    <property type="match status" value="1"/>
</dbReference>
<evidence type="ECO:0000256" key="4">
    <source>
        <dbReference type="ARBA" id="ARBA00022692"/>
    </source>
</evidence>
<organism evidence="8 9">
    <name type="scientific">Sphingobacterium suaedae</name>
    <dbReference type="NCBI Taxonomy" id="1686402"/>
    <lineage>
        <taxon>Bacteria</taxon>
        <taxon>Pseudomonadati</taxon>
        <taxon>Bacteroidota</taxon>
        <taxon>Sphingobacteriia</taxon>
        <taxon>Sphingobacteriales</taxon>
        <taxon>Sphingobacteriaceae</taxon>
        <taxon>Sphingobacterium</taxon>
    </lineage>
</organism>
<evidence type="ECO:0000256" key="5">
    <source>
        <dbReference type="ARBA" id="ARBA00022989"/>
    </source>
</evidence>
<dbReference type="Pfam" id="PF02417">
    <property type="entry name" value="Chromate_transp"/>
    <property type="match status" value="1"/>
</dbReference>
<protein>
    <submittedName>
        <fullName evidence="8">Chromate transporter</fullName>
    </submittedName>
</protein>
<evidence type="ECO:0000313" key="9">
    <source>
        <dbReference type="Proteomes" id="UP001597545"/>
    </source>
</evidence>
<reference evidence="9" key="1">
    <citation type="journal article" date="2019" name="Int. J. Syst. Evol. Microbiol.">
        <title>The Global Catalogue of Microorganisms (GCM) 10K type strain sequencing project: providing services to taxonomists for standard genome sequencing and annotation.</title>
        <authorList>
            <consortium name="The Broad Institute Genomics Platform"/>
            <consortium name="The Broad Institute Genome Sequencing Center for Infectious Disease"/>
            <person name="Wu L."/>
            <person name="Ma J."/>
        </authorList>
    </citation>
    <scope>NUCLEOTIDE SEQUENCE [LARGE SCALE GENOMIC DNA]</scope>
    <source>
        <strain evidence="9">KCTC 42662</strain>
    </source>
</reference>
<feature type="transmembrane region" description="Helical" evidence="7">
    <location>
        <begin position="123"/>
        <end position="140"/>
    </location>
</feature>
<keyword evidence="3" id="KW-1003">Cell membrane</keyword>
<sequence>MMIFLQLIWVFLKIGTFGFGGGYAMLSLIQEEVVERHAWMSKQEFTDLVAISQMTPGPIGINTATYAGYTAIQHAGYASSMSMLGAAVATIALCIPSFVMILVISYFFLKFRSNVYFTSAMRGIRPLGVSLIALAALSLANVENFVDPISTLLFLAALVAVIKFKLHPVLILAGTALIGLAIY</sequence>
<proteinExistence type="inferred from homology"/>
<dbReference type="Proteomes" id="UP001597545">
    <property type="component" value="Unassembled WGS sequence"/>
</dbReference>
<dbReference type="EMBL" id="JBHULR010000020">
    <property type="protein sequence ID" value="MFD2549738.1"/>
    <property type="molecule type" value="Genomic_DNA"/>
</dbReference>
<feature type="transmembrane region" description="Helical" evidence="7">
    <location>
        <begin position="86"/>
        <end position="111"/>
    </location>
</feature>
<evidence type="ECO:0000256" key="1">
    <source>
        <dbReference type="ARBA" id="ARBA00004651"/>
    </source>
</evidence>
<comment type="caution">
    <text evidence="8">The sequence shown here is derived from an EMBL/GenBank/DDBJ whole genome shotgun (WGS) entry which is preliminary data.</text>
</comment>
<comment type="similarity">
    <text evidence="2">Belongs to the chromate ion transporter (CHR) (TC 2.A.51) family.</text>
</comment>
<dbReference type="PANTHER" id="PTHR43663">
    <property type="entry name" value="CHROMATE TRANSPORT PROTEIN-RELATED"/>
    <property type="match status" value="1"/>
</dbReference>
<gene>
    <name evidence="8" type="ORF">ACFSR5_18990</name>
</gene>
<dbReference type="InterPro" id="IPR003370">
    <property type="entry name" value="Chromate_transpt"/>
</dbReference>
<feature type="transmembrane region" description="Helical" evidence="7">
    <location>
        <begin position="7"/>
        <end position="29"/>
    </location>
</feature>
<evidence type="ECO:0000256" key="6">
    <source>
        <dbReference type="ARBA" id="ARBA00023136"/>
    </source>
</evidence>
<keyword evidence="5 7" id="KW-1133">Transmembrane helix</keyword>
<evidence type="ECO:0000256" key="2">
    <source>
        <dbReference type="ARBA" id="ARBA00005262"/>
    </source>
</evidence>
<dbReference type="RefSeq" id="WP_380906057.1">
    <property type="nucleotide sequence ID" value="NZ_JBHUEG010000019.1"/>
</dbReference>
<evidence type="ECO:0000313" key="8">
    <source>
        <dbReference type="EMBL" id="MFD2549738.1"/>
    </source>
</evidence>
<keyword evidence="6 7" id="KW-0472">Membrane</keyword>
<evidence type="ECO:0000256" key="7">
    <source>
        <dbReference type="SAM" id="Phobius"/>
    </source>
</evidence>
<feature type="transmembrane region" description="Helical" evidence="7">
    <location>
        <begin position="152"/>
        <end position="182"/>
    </location>
</feature>
<keyword evidence="4 7" id="KW-0812">Transmembrane</keyword>
<comment type="subcellular location">
    <subcellularLocation>
        <location evidence="1">Cell membrane</location>
        <topology evidence="1">Multi-pass membrane protein</topology>
    </subcellularLocation>
</comment>